<evidence type="ECO:0000256" key="3">
    <source>
        <dbReference type="ARBA" id="ARBA00022692"/>
    </source>
</evidence>
<evidence type="ECO:0000256" key="2">
    <source>
        <dbReference type="ARBA" id="ARBA00022475"/>
    </source>
</evidence>
<feature type="region of interest" description="Disordered" evidence="7">
    <location>
        <begin position="705"/>
        <end position="732"/>
    </location>
</feature>
<feature type="transmembrane region" description="Helical" evidence="8">
    <location>
        <begin position="506"/>
        <end position="529"/>
    </location>
</feature>
<proteinExistence type="inferred from homology"/>
<evidence type="ECO:0000256" key="6">
    <source>
        <dbReference type="ARBA" id="ARBA00038076"/>
    </source>
</evidence>
<dbReference type="InterPro" id="IPR025857">
    <property type="entry name" value="MacB_PCD"/>
</dbReference>
<feature type="transmembrane region" description="Helical" evidence="8">
    <location>
        <begin position="914"/>
        <end position="934"/>
    </location>
</feature>
<protein>
    <submittedName>
        <fullName evidence="11">ABC transporter permease</fullName>
    </submittedName>
</protein>
<reference evidence="11 12" key="1">
    <citation type="journal article" date="2016" name="BMC Microbiol.">
        <title>Fucosyllactose and L-fucose utilization of infant Bifidobacterium longum and Bifidobacterium kashiwanohense.</title>
        <authorList>
            <person name="Bunesova V."/>
            <person name="Lacroix C."/>
            <person name="Schwab C."/>
        </authorList>
    </citation>
    <scope>NUCLEOTIDE SEQUENCE [LARGE SCALE GENOMIC DNA]</scope>
    <source>
        <strain evidence="11 12">BSM11-5</strain>
    </source>
</reference>
<dbReference type="Proteomes" id="UP000181801">
    <property type="component" value="Unassembled WGS sequence"/>
</dbReference>
<sequence>MFSITLKLMKKSARMLIPAGIAILIGTAFIAATFLFGNAMNDALAAQNTAQLGGANYVISPDSGKDLTDKDQDYIYTRTVNDFQLDRIRATKGVKDARAGYAGSVTVTRGNKHASSYVITTATKRTLLPVTITQGDQPADSNEIALTKSVADQLGVKVGDRVTVNSQAAQYAGKTGDSAGNTGDAGDESAQNADGTSSHDGDSDAASGASAPSDGTDTAADSGMTVRVVGLTDDPNGAYAYYGGASVLSDNVITAMAGSNDFGNLPVYLVYLDIDDASDTAAASTVKQVSTLLPKHFSVQSRAALVEESVKSMSSGETSITTIFLLSFGMLAMLVAALVIANTFQVLVAQRRRTLALLRTIGANKSQLYVSVLFEAGVLGLIASALGVGLGIGLMAALCQSGLMKATGMTMRLVLSGPVFTVPMAFGIIMTVIASLGSARSATAVTPLEALRPIELTDTRRAGVVRAVISMLLIAGGVALCAFSVWQMSEKIAGRDSMADKQYSLVLLAAIIGCALIFLGLVLSATFWLPVLMRGVGALVALAGPSAKVAHANIQKNPRRVAATGAALLIGVTLVSTIATGAASAKQTMNEALTTRYSVDMIAAGTDMTGKQASEAAKVKGVQSSIYAPTRMMTMKDADGKSLSVLVVGVDGVDALRKVVRSDLSGVTIDGDSVLMPKYSAATGKDIPLDKSVTFTAGAAEAQADAANGPSGNDANGSAENGNGQSGGTQTLTLKPRKVDYRRIASNYAAVAFVDASHFTNGGIKADGHIMLMRIDAEGAGVALNDVFTNVQNVFSASAGVTVTGPVAERTQWETMINGMMALLVGLIAVAVLIALVGVANTLSLSVIERTRESATLRAIGMTRGQLRRSLAVEALLLSLVSGVVGVVLGTLFGWLGSYMVFSLYGDTVFPFEWATNGVVLGVAALAALLASVAPARRAVKTPPVEALAEA</sequence>
<evidence type="ECO:0000256" key="7">
    <source>
        <dbReference type="SAM" id="MobiDB-lite"/>
    </source>
</evidence>
<dbReference type="Pfam" id="PF12704">
    <property type="entry name" value="MacB_PCD"/>
    <property type="match status" value="1"/>
</dbReference>
<dbReference type="PANTHER" id="PTHR30572">
    <property type="entry name" value="MEMBRANE COMPONENT OF TRANSPORTER-RELATED"/>
    <property type="match status" value="1"/>
</dbReference>
<dbReference type="PANTHER" id="PTHR30572:SF4">
    <property type="entry name" value="ABC TRANSPORTER PERMEASE YTRF"/>
    <property type="match status" value="1"/>
</dbReference>
<dbReference type="GO" id="GO:0005886">
    <property type="term" value="C:plasma membrane"/>
    <property type="evidence" value="ECO:0007669"/>
    <property type="project" value="UniProtKB-SubCell"/>
</dbReference>
<comment type="subcellular location">
    <subcellularLocation>
        <location evidence="1">Cell membrane</location>
        <topology evidence="1">Multi-pass membrane protein</topology>
    </subcellularLocation>
</comment>
<feature type="transmembrane region" description="Helical" evidence="8">
    <location>
        <begin position="871"/>
        <end position="894"/>
    </location>
</feature>
<keyword evidence="4 8" id="KW-1133">Transmembrane helix</keyword>
<dbReference type="EMBL" id="MOAE01000021">
    <property type="protein sequence ID" value="OIN64202.1"/>
    <property type="molecule type" value="Genomic_DNA"/>
</dbReference>
<dbReference type="GO" id="GO:0022857">
    <property type="term" value="F:transmembrane transporter activity"/>
    <property type="evidence" value="ECO:0007669"/>
    <property type="project" value="TreeGrafter"/>
</dbReference>
<evidence type="ECO:0000313" key="12">
    <source>
        <dbReference type="Proteomes" id="UP000181801"/>
    </source>
</evidence>
<name>A0A1S2VZR4_BIFLN</name>
<evidence type="ECO:0000256" key="8">
    <source>
        <dbReference type="SAM" id="Phobius"/>
    </source>
</evidence>
<evidence type="ECO:0000256" key="5">
    <source>
        <dbReference type="ARBA" id="ARBA00023136"/>
    </source>
</evidence>
<evidence type="ECO:0000256" key="4">
    <source>
        <dbReference type="ARBA" id="ARBA00022989"/>
    </source>
</evidence>
<evidence type="ECO:0000313" key="11">
    <source>
        <dbReference type="EMBL" id="OIN64202.1"/>
    </source>
</evidence>
<feature type="region of interest" description="Disordered" evidence="7">
    <location>
        <begin position="172"/>
        <end position="221"/>
    </location>
</feature>
<feature type="transmembrane region" description="Helical" evidence="8">
    <location>
        <begin position="368"/>
        <end position="398"/>
    </location>
</feature>
<evidence type="ECO:0000256" key="1">
    <source>
        <dbReference type="ARBA" id="ARBA00004651"/>
    </source>
</evidence>
<organism evidence="11 12">
    <name type="scientific">Bifidobacterium longum subsp. suis</name>
    <dbReference type="NCBI Taxonomy" id="1695"/>
    <lineage>
        <taxon>Bacteria</taxon>
        <taxon>Bacillati</taxon>
        <taxon>Actinomycetota</taxon>
        <taxon>Actinomycetes</taxon>
        <taxon>Bifidobacteriales</taxon>
        <taxon>Bifidobacteriaceae</taxon>
        <taxon>Bifidobacterium</taxon>
    </lineage>
</organism>
<dbReference type="Pfam" id="PF02687">
    <property type="entry name" value="FtsX"/>
    <property type="match status" value="2"/>
</dbReference>
<feature type="transmembrane region" description="Helical" evidence="8">
    <location>
        <begin position="820"/>
        <end position="848"/>
    </location>
</feature>
<dbReference type="RefSeq" id="WP_071474576.1">
    <property type="nucleotide sequence ID" value="NZ_MOAE01000021.1"/>
</dbReference>
<dbReference type="InterPro" id="IPR050250">
    <property type="entry name" value="Macrolide_Exporter_MacB"/>
</dbReference>
<evidence type="ECO:0000259" key="9">
    <source>
        <dbReference type="Pfam" id="PF02687"/>
    </source>
</evidence>
<gene>
    <name evidence="11" type="ORF">BFS26_03260</name>
</gene>
<feature type="transmembrane region" description="Helical" evidence="8">
    <location>
        <begin position="463"/>
        <end position="486"/>
    </location>
</feature>
<feature type="domain" description="MacB-like periplasmic core" evidence="10">
    <location>
        <begin position="21"/>
        <end position="169"/>
    </location>
</feature>
<dbReference type="InterPro" id="IPR003838">
    <property type="entry name" value="ABC3_permease_C"/>
</dbReference>
<feature type="transmembrane region" description="Helical" evidence="8">
    <location>
        <begin position="323"/>
        <end position="348"/>
    </location>
</feature>
<feature type="transmembrane region" description="Helical" evidence="8">
    <location>
        <begin position="418"/>
        <end position="442"/>
    </location>
</feature>
<feature type="transmembrane region" description="Helical" evidence="8">
    <location>
        <begin position="561"/>
        <end position="583"/>
    </location>
</feature>
<feature type="domain" description="ABC3 transporter permease C-terminal" evidence="9">
    <location>
        <begin position="827"/>
        <end position="944"/>
    </location>
</feature>
<evidence type="ECO:0000259" key="10">
    <source>
        <dbReference type="Pfam" id="PF12704"/>
    </source>
</evidence>
<feature type="domain" description="ABC3 transporter permease C-terminal" evidence="9">
    <location>
        <begin position="327"/>
        <end position="443"/>
    </location>
</feature>
<keyword evidence="3 8" id="KW-0812">Transmembrane</keyword>
<feature type="compositionally biased region" description="Polar residues" evidence="7">
    <location>
        <begin position="710"/>
        <end position="732"/>
    </location>
</feature>
<feature type="compositionally biased region" description="Low complexity" evidence="7">
    <location>
        <begin position="203"/>
        <end position="217"/>
    </location>
</feature>
<keyword evidence="2" id="KW-1003">Cell membrane</keyword>
<dbReference type="AlphaFoldDB" id="A0A1S2VZR4"/>
<comment type="similarity">
    <text evidence="6">Belongs to the ABC-4 integral membrane protein family.</text>
</comment>
<comment type="caution">
    <text evidence="11">The sequence shown here is derived from an EMBL/GenBank/DDBJ whole genome shotgun (WGS) entry which is preliminary data.</text>
</comment>
<keyword evidence="5 8" id="KW-0472">Membrane</keyword>
<accession>A0A1S2VZR4</accession>